<feature type="domain" description="Protein kinase" evidence="8">
    <location>
        <begin position="94"/>
        <end position="365"/>
    </location>
</feature>
<name>A0A5B9MG59_9BACT</name>
<dbReference type="InterPro" id="IPR027383">
    <property type="entry name" value="Znf_put"/>
</dbReference>
<organism evidence="9 10">
    <name type="scientific">Stieleria maiorica</name>
    <dbReference type="NCBI Taxonomy" id="2795974"/>
    <lineage>
        <taxon>Bacteria</taxon>
        <taxon>Pseudomonadati</taxon>
        <taxon>Planctomycetota</taxon>
        <taxon>Planctomycetia</taxon>
        <taxon>Pirellulales</taxon>
        <taxon>Pirellulaceae</taxon>
        <taxon>Stieleria</taxon>
    </lineage>
</organism>
<keyword evidence="4 7" id="KW-0547">Nucleotide-binding</keyword>
<evidence type="ECO:0000256" key="5">
    <source>
        <dbReference type="ARBA" id="ARBA00022777"/>
    </source>
</evidence>
<keyword evidence="3 9" id="KW-0808">Transferase</keyword>
<dbReference type="Pfam" id="PF00069">
    <property type="entry name" value="Pkinase"/>
    <property type="match status" value="1"/>
</dbReference>
<dbReference type="FunFam" id="1.10.510.10:FF:000021">
    <property type="entry name" value="Serine/threonine protein kinase"/>
    <property type="match status" value="1"/>
</dbReference>
<keyword evidence="2" id="KW-0723">Serine/threonine-protein kinase</keyword>
<keyword evidence="5 9" id="KW-0418">Kinase</keyword>
<evidence type="ECO:0000256" key="2">
    <source>
        <dbReference type="ARBA" id="ARBA00022527"/>
    </source>
</evidence>
<evidence type="ECO:0000259" key="8">
    <source>
        <dbReference type="PROSITE" id="PS50011"/>
    </source>
</evidence>
<evidence type="ECO:0000256" key="6">
    <source>
        <dbReference type="ARBA" id="ARBA00022840"/>
    </source>
</evidence>
<accession>A0A5B9MG59</accession>
<dbReference type="PROSITE" id="PS00108">
    <property type="entry name" value="PROTEIN_KINASE_ST"/>
    <property type="match status" value="1"/>
</dbReference>
<dbReference type="InterPro" id="IPR017441">
    <property type="entry name" value="Protein_kinase_ATP_BS"/>
</dbReference>
<dbReference type="SUPFAM" id="SSF56112">
    <property type="entry name" value="Protein kinase-like (PK-like)"/>
    <property type="match status" value="1"/>
</dbReference>
<evidence type="ECO:0000313" key="10">
    <source>
        <dbReference type="Proteomes" id="UP000321353"/>
    </source>
</evidence>
<dbReference type="InterPro" id="IPR000719">
    <property type="entry name" value="Prot_kinase_dom"/>
</dbReference>
<dbReference type="EC" id="2.7.11.1" evidence="1"/>
<dbReference type="PROSITE" id="PS50011">
    <property type="entry name" value="PROTEIN_KINASE_DOM"/>
    <property type="match status" value="1"/>
</dbReference>
<dbReference type="Pfam" id="PF13490">
    <property type="entry name" value="zf-HC2"/>
    <property type="match status" value="1"/>
</dbReference>
<dbReference type="Proteomes" id="UP000321353">
    <property type="component" value="Chromosome"/>
</dbReference>
<evidence type="ECO:0000256" key="3">
    <source>
        <dbReference type="ARBA" id="ARBA00022679"/>
    </source>
</evidence>
<dbReference type="AlphaFoldDB" id="A0A5B9MG59"/>
<keyword evidence="6 7" id="KW-0067">ATP-binding</keyword>
<dbReference type="Gene3D" id="3.30.200.20">
    <property type="entry name" value="Phosphorylase Kinase, domain 1"/>
    <property type="match status" value="1"/>
</dbReference>
<dbReference type="Gene3D" id="1.10.10.1320">
    <property type="entry name" value="Anti-sigma factor, zinc-finger domain"/>
    <property type="match status" value="1"/>
</dbReference>
<dbReference type="SMART" id="SM00220">
    <property type="entry name" value="S_TKc"/>
    <property type="match status" value="1"/>
</dbReference>
<proteinExistence type="predicted"/>
<dbReference type="PANTHER" id="PTHR43289:SF6">
    <property type="entry name" value="SERINE_THREONINE-PROTEIN KINASE NEKL-3"/>
    <property type="match status" value="1"/>
</dbReference>
<dbReference type="Gene3D" id="1.10.510.10">
    <property type="entry name" value="Transferase(Phosphotransferase) domain 1"/>
    <property type="match status" value="1"/>
</dbReference>
<sequence length="731" mass="81482">MSPHFDVCGSNRIEAYLQNRLSAVEESAFESHLENCSWCRQRLEECAAAPSCWHEARDLLTESSWRDHSQPIRNVLEILAPTDQPDMLGRLGTYEISGVVGYGGMGVVLKGFDPSLKRVVAIKVLAPHLATSGASRQRFARECQAAAAVTHDNIIEIYGVAEANGLPYLVMPYVRGPSLQSRIDRQGALPVEEVLRIGHQIAAGLAAAHAQGLVHRDIKPANILLSDGTDRLVITDFGLARAVDDASVTKTGVIAGTPQYMSPEQARGELIEQRSDLFSLGSVLYTLCTGRPPFRANTTYGVLQQISDQTPRNIRDLNPAIPEWLCQIIRQLHRKCPNDRYESADQVARRLEQCLAHVQQPHVHLLPETIPQSRRSVAWSHMPLWLRTFTVLVALGLIGVTMWCLPRTQTIATDPISPATMAPTDASDRLCYQMQSDQEHAFLITIYSELPDVDTQVDGLVVTKVLATDDADYHLRIESDLQLTETFDRHDDRIVNDVGMRHYGNHYRRWSGRRTGHAVLRKTGELISQQGNLELPFALASLPELILPVLPVESKVGLPGTKDRFRIDSEVPKAPIHSDSRIVRFVSGDAQVDFDAAAGMIDSVRFDRTITLVSDNTVQRVPIHAEVIRITSAERLAWESGRGDVGHTPSRETVPLTSDQEDRLLADLQNDRRLLYWLHDLNRRPVASFSSDVADAIAVLSRHPNGSFRTIAQRLVDKMPPEQLNPFRQVE</sequence>
<dbReference type="PANTHER" id="PTHR43289">
    <property type="entry name" value="MITOGEN-ACTIVATED PROTEIN KINASE KINASE KINASE 20-RELATED"/>
    <property type="match status" value="1"/>
</dbReference>
<evidence type="ECO:0000313" key="9">
    <source>
        <dbReference type="EMBL" id="QEG00253.1"/>
    </source>
</evidence>
<dbReference type="KEGG" id="smam:Mal15_43230"/>
<dbReference type="CDD" id="cd14014">
    <property type="entry name" value="STKc_PknB_like"/>
    <property type="match status" value="1"/>
</dbReference>
<protein>
    <recommendedName>
        <fullName evidence="1">non-specific serine/threonine protein kinase</fullName>
        <ecNumber evidence="1">2.7.11.1</ecNumber>
    </recommendedName>
</protein>
<reference evidence="9 10" key="1">
    <citation type="submission" date="2019-02" db="EMBL/GenBank/DDBJ databases">
        <title>Planctomycetal bacteria perform biofilm scaping via a novel small molecule.</title>
        <authorList>
            <person name="Jeske O."/>
            <person name="Boedeker C."/>
            <person name="Wiegand S."/>
            <person name="Breitling P."/>
            <person name="Kallscheuer N."/>
            <person name="Jogler M."/>
            <person name="Rohde M."/>
            <person name="Petersen J."/>
            <person name="Medema M.H."/>
            <person name="Surup F."/>
            <person name="Jogler C."/>
        </authorList>
    </citation>
    <scope>NUCLEOTIDE SEQUENCE [LARGE SCALE GENOMIC DNA]</scope>
    <source>
        <strain evidence="9 10">Mal15</strain>
    </source>
</reference>
<evidence type="ECO:0000256" key="7">
    <source>
        <dbReference type="PROSITE-ProRule" id="PRU10141"/>
    </source>
</evidence>
<dbReference type="InterPro" id="IPR008271">
    <property type="entry name" value="Ser/Thr_kinase_AS"/>
</dbReference>
<dbReference type="InterPro" id="IPR041916">
    <property type="entry name" value="Anti_sigma_zinc_sf"/>
</dbReference>
<evidence type="ECO:0000256" key="1">
    <source>
        <dbReference type="ARBA" id="ARBA00012513"/>
    </source>
</evidence>
<dbReference type="PROSITE" id="PS00107">
    <property type="entry name" value="PROTEIN_KINASE_ATP"/>
    <property type="match status" value="1"/>
</dbReference>
<dbReference type="GO" id="GO:0005524">
    <property type="term" value="F:ATP binding"/>
    <property type="evidence" value="ECO:0007669"/>
    <property type="project" value="UniProtKB-UniRule"/>
</dbReference>
<dbReference type="GO" id="GO:0004674">
    <property type="term" value="F:protein serine/threonine kinase activity"/>
    <property type="evidence" value="ECO:0007669"/>
    <property type="project" value="UniProtKB-KW"/>
</dbReference>
<gene>
    <name evidence="9" type="primary">prkC_24</name>
    <name evidence="9" type="ORF">Mal15_43230</name>
</gene>
<keyword evidence="10" id="KW-1185">Reference proteome</keyword>
<evidence type="ECO:0000256" key="4">
    <source>
        <dbReference type="ARBA" id="ARBA00022741"/>
    </source>
</evidence>
<dbReference type="RefSeq" id="WP_147869518.1">
    <property type="nucleotide sequence ID" value="NZ_CP036264.1"/>
</dbReference>
<dbReference type="EMBL" id="CP036264">
    <property type="protein sequence ID" value="QEG00253.1"/>
    <property type="molecule type" value="Genomic_DNA"/>
</dbReference>
<feature type="binding site" evidence="7">
    <location>
        <position position="123"/>
    </location>
    <ligand>
        <name>ATP</name>
        <dbReference type="ChEBI" id="CHEBI:30616"/>
    </ligand>
</feature>
<dbReference type="InterPro" id="IPR011009">
    <property type="entry name" value="Kinase-like_dom_sf"/>
</dbReference>